<dbReference type="PANTHER" id="PTHR45641">
    <property type="entry name" value="TETRATRICOPEPTIDE REPEAT PROTEIN (AFU_ORTHOLOGUE AFUA_6G03870)"/>
    <property type="match status" value="1"/>
</dbReference>
<feature type="repeat" description="TPR" evidence="3">
    <location>
        <begin position="216"/>
        <end position="249"/>
    </location>
</feature>
<keyword evidence="1" id="KW-0677">Repeat</keyword>
<dbReference type="Gene3D" id="1.25.40.10">
    <property type="entry name" value="Tetratricopeptide repeat domain"/>
    <property type="match status" value="1"/>
</dbReference>
<evidence type="ECO:0000313" key="5">
    <source>
        <dbReference type="Proteomes" id="UP000838412"/>
    </source>
</evidence>
<organism evidence="4 5">
    <name type="scientific">Branchiostoma lanceolatum</name>
    <name type="common">Common lancelet</name>
    <name type="synonym">Amphioxus lanceolatum</name>
    <dbReference type="NCBI Taxonomy" id="7740"/>
    <lineage>
        <taxon>Eukaryota</taxon>
        <taxon>Metazoa</taxon>
        <taxon>Chordata</taxon>
        <taxon>Cephalochordata</taxon>
        <taxon>Leptocardii</taxon>
        <taxon>Amphioxiformes</taxon>
        <taxon>Branchiostomatidae</taxon>
        <taxon>Branchiostoma</taxon>
    </lineage>
</organism>
<dbReference type="Pfam" id="PF13424">
    <property type="entry name" value="TPR_12"/>
    <property type="match status" value="1"/>
</dbReference>
<dbReference type="InterPro" id="IPR011990">
    <property type="entry name" value="TPR-like_helical_dom_sf"/>
</dbReference>
<dbReference type="AlphaFoldDB" id="A0A8J9VWU3"/>
<dbReference type="OrthoDB" id="1658288at2759"/>
<dbReference type="PANTHER" id="PTHR45641:SF19">
    <property type="entry name" value="NEPHROCYSTIN-3"/>
    <property type="match status" value="1"/>
</dbReference>
<dbReference type="Proteomes" id="UP000838412">
    <property type="component" value="Chromosome 1"/>
</dbReference>
<dbReference type="InterPro" id="IPR019734">
    <property type="entry name" value="TPR_rpt"/>
</dbReference>
<reference evidence="4" key="1">
    <citation type="submission" date="2022-01" db="EMBL/GenBank/DDBJ databases">
        <authorList>
            <person name="Braso-Vives M."/>
        </authorList>
    </citation>
    <scope>NUCLEOTIDE SEQUENCE</scope>
</reference>
<evidence type="ECO:0000256" key="2">
    <source>
        <dbReference type="ARBA" id="ARBA00022803"/>
    </source>
</evidence>
<dbReference type="PROSITE" id="PS50005">
    <property type="entry name" value="TPR"/>
    <property type="match status" value="1"/>
</dbReference>
<name>A0A8J9VWU3_BRALA</name>
<gene>
    <name evidence="4" type="primary">Hypp55</name>
    <name evidence="4" type="ORF">BLAG_LOCUS126</name>
</gene>
<evidence type="ECO:0000256" key="1">
    <source>
        <dbReference type="ARBA" id="ARBA00022737"/>
    </source>
</evidence>
<proteinExistence type="predicted"/>
<evidence type="ECO:0000256" key="3">
    <source>
        <dbReference type="PROSITE-ProRule" id="PRU00339"/>
    </source>
</evidence>
<evidence type="ECO:0000313" key="4">
    <source>
        <dbReference type="EMBL" id="CAH1225193.1"/>
    </source>
</evidence>
<keyword evidence="2 3" id="KW-0802">TPR repeat</keyword>
<keyword evidence="5" id="KW-1185">Reference proteome</keyword>
<protein>
    <submittedName>
        <fullName evidence="4">Hypp55 protein</fullName>
    </submittedName>
</protein>
<dbReference type="SMART" id="SM00028">
    <property type="entry name" value="TPR"/>
    <property type="match status" value="3"/>
</dbReference>
<sequence>MSLLVGSTSLIAAAPTHEWWRVAGDDVDRLIARAEQSFGGEMLGREYRDMALRRAVQVAERMDGEDRVEALSKIFTRLASLQKDLYETERVCREGVQLMQEAGPTTKNRHLVEGMRTQLAVTWLNQDRARERRNLSPGTSHTHQAVRLLRDAACVLETSAKENLNRGTPSRKLLLQLANTLQSLGRQFQYDDAERSLQRALLIYRHIYGLAHHTTINVLDDMGCLYNRQGDYDRAISCYRRAAELGEAHAPWLVSAILRNLGSTLVAMNDKSGARDTFVMALHAALHWQRLLVSENNDLEPNATEENYCRNLLDSVKK</sequence>
<dbReference type="EMBL" id="OV696686">
    <property type="protein sequence ID" value="CAH1225193.1"/>
    <property type="molecule type" value="Genomic_DNA"/>
</dbReference>
<accession>A0A8J9VWU3</accession>
<dbReference type="SUPFAM" id="SSF48452">
    <property type="entry name" value="TPR-like"/>
    <property type="match status" value="1"/>
</dbReference>